<dbReference type="GO" id="GO:0005634">
    <property type="term" value="C:nucleus"/>
    <property type="evidence" value="ECO:0007669"/>
    <property type="project" value="TreeGrafter"/>
</dbReference>
<dbReference type="Pfam" id="PF05678">
    <property type="entry name" value="VQ"/>
    <property type="match status" value="1"/>
</dbReference>
<dbReference type="PANTHER" id="PTHR33143:SF6">
    <property type="entry name" value="OS08G0102900 PROTEIN"/>
    <property type="match status" value="1"/>
</dbReference>
<dbReference type="AlphaFoldDB" id="A0AB40BEZ9"/>
<name>A0AB40BEZ9_DIOCR</name>
<feature type="domain" description="VQ" evidence="2">
    <location>
        <begin position="64"/>
        <end position="90"/>
    </location>
</feature>
<dbReference type="GeneID" id="120261936"/>
<accession>A0AB40BEZ9</accession>
<dbReference type="Proteomes" id="UP001515500">
    <property type="component" value="Chromosome 5"/>
</dbReference>
<dbReference type="InterPro" id="IPR039607">
    <property type="entry name" value="VQ_8/17/18/20/21/25"/>
</dbReference>
<dbReference type="InterPro" id="IPR008889">
    <property type="entry name" value="VQ"/>
</dbReference>
<evidence type="ECO:0000313" key="4">
    <source>
        <dbReference type="RefSeq" id="XP_039125890.1"/>
    </source>
</evidence>
<protein>
    <submittedName>
        <fullName evidence="4">Nuclear speckle RNA-binding protein B-like</fullName>
    </submittedName>
</protein>
<feature type="region of interest" description="Disordered" evidence="1">
    <location>
        <begin position="1"/>
        <end position="55"/>
    </location>
</feature>
<keyword evidence="3" id="KW-1185">Reference proteome</keyword>
<proteinExistence type="predicted"/>
<reference evidence="4" key="1">
    <citation type="submission" date="2025-08" db="UniProtKB">
        <authorList>
            <consortium name="RefSeq"/>
        </authorList>
    </citation>
    <scope>IDENTIFICATION</scope>
</reference>
<organism evidence="3 4">
    <name type="scientific">Dioscorea cayennensis subsp. rotundata</name>
    <name type="common">White Guinea yam</name>
    <name type="synonym">Dioscorea rotundata</name>
    <dbReference type="NCBI Taxonomy" id="55577"/>
    <lineage>
        <taxon>Eukaryota</taxon>
        <taxon>Viridiplantae</taxon>
        <taxon>Streptophyta</taxon>
        <taxon>Embryophyta</taxon>
        <taxon>Tracheophyta</taxon>
        <taxon>Spermatophyta</taxon>
        <taxon>Magnoliopsida</taxon>
        <taxon>Liliopsida</taxon>
        <taxon>Dioscoreales</taxon>
        <taxon>Dioscoreaceae</taxon>
        <taxon>Dioscorea</taxon>
    </lineage>
</organism>
<dbReference type="PANTHER" id="PTHR33143">
    <property type="entry name" value="F16F4.1 PROTEIN-RELATED"/>
    <property type="match status" value="1"/>
</dbReference>
<evidence type="ECO:0000259" key="2">
    <source>
        <dbReference type="Pfam" id="PF05678"/>
    </source>
</evidence>
<evidence type="ECO:0000313" key="3">
    <source>
        <dbReference type="Proteomes" id="UP001515500"/>
    </source>
</evidence>
<dbReference type="RefSeq" id="XP_039125890.1">
    <property type="nucleotide sequence ID" value="XM_039269956.1"/>
</dbReference>
<sequence>MNSSESPFGRPSPRRELQGPRPTPLKVNKDSYKIKKPPPGPPPYQADTMAVPPPQPRPPVIIYTVSPKIIHTNPNDFMSLVQSLTGLTSTNTTTTMSSTATTSAALPSPTVLSPAARLALEQPPVNSSSDLRKTEFTIIEGMEMVIEENQMMNNRASISTFPGILSPMPSSLPPISPGFFSPSVDPNSLSFLHELSPAFHGNRSYVENTFLASPNNFLTTPTIPSPGAYWDLFNQLQDP</sequence>
<evidence type="ECO:0000256" key="1">
    <source>
        <dbReference type="SAM" id="MobiDB-lite"/>
    </source>
</evidence>
<gene>
    <name evidence="4" type="primary">LOC120261936</name>
</gene>